<dbReference type="eggNOG" id="COG1545">
    <property type="taxonomic scope" value="Bacteria"/>
</dbReference>
<dbReference type="AlphaFoldDB" id="S6ARJ1"/>
<dbReference type="PANTHER" id="PTHR34075">
    <property type="entry name" value="BLR3430 PROTEIN"/>
    <property type="match status" value="1"/>
</dbReference>
<dbReference type="Proteomes" id="UP000015503">
    <property type="component" value="Chromosome"/>
</dbReference>
<dbReference type="EMBL" id="AP013068">
    <property type="protein sequence ID" value="BAN48518.1"/>
    <property type="molecule type" value="Genomic_DNA"/>
</dbReference>
<accession>S6ARJ1</accession>
<name>S6ARJ1_METRE</name>
<proteinExistence type="predicted"/>
<dbReference type="Pfam" id="PF01796">
    <property type="entry name" value="OB_ChsH2_C"/>
    <property type="match status" value="1"/>
</dbReference>
<evidence type="ECO:0000313" key="2">
    <source>
        <dbReference type="EMBL" id="BAN48518.1"/>
    </source>
</evidence>
<dbReference type="OrthoDB" id="3182121at2"/>
<keyword evidence="3" id="KW-1185">Reference proteome</keyword>
<dbReference type="SUPFAM" id="SSF50249">
    <property type="entry name" value="Nucleic acid-binding proteins"/>
    <property type="match status" value="1"/>
</dbReference>
<gene>
    <name evidence="2" type="ORF">PCA10_27860</name>
</gene>
<dbReference type="STRING" id="1245471.PCA10_27860"/>
<feature type="domain" description="ChsH2 C-terminal OB-fold" evidence="1">
    <location>
        <begin position="47"/>
        <end position="106"/>
    </location>
</feature>
<dbReference type="PATRIC" id="fig|1245471.3.peg.2821"/>
<evidence type="ECO:0000259" key="1">
    <source>
        <dbReference type="Pfam" id="PF01796"/>
    </source>
</evidence>
<dbReference type="HOGENOM" id="CLU_119412_1_2_6"/>
<dbReference type="KEGG" id="pre:PCA10_27860"/>
<dbReference type="InterPro" id="IPR002878">
    <property type="entry name" value="ChsH2_C"/>
</dbReference>
<dbReference type="InterPro" id="IPR052513">
    <property type="entry name" value="Thioester_dehydratase-like"/>
</dbReference>
<dbReference type="InterPro" id="IPR012340">
    <property type="entry name" value="NA-bd_OB-fold"/>
</dbReference>
<evidence type="ECO:0000313" key="3">
    <source>
        <dbReference type="Proteomes" id="UP000015503"/>
    </source>
</evidence>
<organism evidence="2 3">
    <name type="scientific">Metapseudomonas resinovorans NBRC 106553</name>
    <dbReference type="NCBI Taxonomy" id="1245471"/>
    <lineage>
        <taxon>Bacteria</taxon>
        <taxon>Pseudomonadati</taxon>
        <taxon>Pseudomonadota</taxon>
        <taxon>Gammaproteobacteria</taxon>
        <taxon>Pseudomonadales</taxon>
        <taxon>Pseudomonadaceae</taxon>
        <taxon>Metapseudomonas</taxon>
    </lineage>
</organism>
<reference evidence="2 3" key="1">
    <citation type="journal article" date="2013" name="Genome Announc.">
        <title>Complete Genome Sequence of the Carbazole Degrader Pseudomonas resinovorans Strain CA10 (NBRC 106553).</title>
        <authorList>
            <person name="Shintani M."/>
            <person name="Hosoyama A."/>
            <person name="Ohji S."/>
            <person name="Tsuchikane K."/>
            <person name="Takarada H."/>
            <person name="Yamazoe A."/>
            <person name="Fujita N."/>
            <person name="Nojiri H."/>
        </authorList>
    </citation>
    <scope>NUCLEOTIDE SEQUENCE [LARGE SCALE GENOMIC DNA]</scope>
    <source>
        <strain evidence="2 3">NBRC 106553</strain>
    </source>
</reference>
<sequence length="122" mass="13676">MALCPDLEFQGFLKQGRFMLQRSQSSQRHFFYPRVLEPGTGATDLEWVEASGLGTVYAVTVVRPKPPAEPYTVALVDLDEGPRLMSRVEGLPADQVTIGLRVKARISAEPEQFFVVFDPHRN</sequence>
<dbReference type="PANTHER" id="PTHR34075:SF5">
    <property type="entry name" value="BLR3430 PROTEIN"/>
    <property type="match status" value="1"/>
</dbReference>
<protein>
    <recommendedName>
        <fullName evidence="1">ChsH2 C-terminal OB-fold domain-containing protein</fullName>
    </recommendedName>
</protein>